<dbReference type="CDD" id="cd12160">
    <property type="entry name" value="2-Hacid_dh_3"/>
    <property type="match status" value="1"/>
</dbReference>
<keyword evidence="5" id="KW-1185">Reference proteome</keyword>
<evidence type="ECO:0000256" key="2">
    <source>
        <dbReference type="ARBA" id="ARBA00023027"/>
    </source>
</evidence>
<dbReference type="SUPFAM" id="SSF52283">
    <property type="entry name" value="Formate/glycerate dehydrogenase catalytic domain-like"/>
    <property type="match status" value="1"/>
</dbReference>
<evidence type="ECO:0000313" key="4">
    <source>
        <dbReference type="EMBL" id="GGK88802.1"/>
    </source>
</evidence>
<dbReference type="PANTHER" id="PTHR43333">
    <property type="entry name" value="2-HACID_DH_C DOMAIN-CONTAINING PROTEIN"/>
    <property type="match status" value="1"/>
</dbReference>
<dbReference type="RefSeq" id="WP_189079196.1">
    <property type="nucleotide sequence ID" value="NZ_BMMX01000007.1"/>
</dbReference>
<dbReference type="Pfam" id="PF02826">
    <property type="entry name" value="2-Hacid_dh_C"/>
    <property type="match status" value="1"/>
</dbReference>
<keyword evidence="2" id="KW-0520">NAD</keyword>
<dbReference type="SUPFAM" id="SSF51735">
    <property type="entry name" value="NAD(P)-binding Rossmann-fold domains"/>
    <property type="match status" value="1"/>
</dbReference>
<evidence type="ECO:0000259" key="3">
    <source>
        <dbReference type="Pfam" id="PF02826"/>
    </source>
</evidence>
<evidence type="ECO:0000256" key="1">
    <source>
        <dbReference type="ARBA" id="ARBA00023002"/>
    </source>
</evidence>
<accession>A0A8J3BZR9</accession>
<comment type="caution">
    <text evidence="4">The sequence shown here is derived from an EMBL/GenBank/DDBJ whole genome shotgun (WGS) entry which is preliminary data.</text>
</comment>
<dbReference type="EMBL" id="BMMX01000007">
    <property type="protein sequence ID" value="GGK88802.1"/>
    <property type="molecule type" value="Genomic_DNA"/>
</dbReference>
<reference evidence="4" key="1">
    <citation type="journal article" date="2014" name="Int. J. Syst. Evol. Microbiol.">
        <title>Complete genome sequence of Corynebacterium casei LMG S-19264T (=DSM 44701T), isolated from a smear-ripened cheese.</title>
        <authorList>
            <consortium name="US DOE Joint Genome Institute (JGI-PGF)"/>
            <person name="Walter F."/>
            <person name="Albersmeier A."/>
            <person name="Kalinowski J."/>
            <person name="Ruckert C."/>
        </authorList>
    </citation>
    <scope>NUCLEOTIDE SEQUENCE</scope>
    <source>
        <strain evidence="4">CGMCC 4.7299</strain>
    </source>
</reference>
<keyword evidence="1" id="KW-0560">Oxidoreductase</keyword>
<reference evidence="4" key="2">
    <citation type="submission" date="2020-09" db="EMBL/GenBank/DDBJ databases">
        <authorList>
            <person name="Sun Q."/>
            <person name="Zhou Y."/>
        </authorList>
    </citation>
    <scope>NUCLEOTIDE SEQUENCE</scope>
    <source>
        <strain evidence="4">CGMCC 4.7299</strain>
    </source>
</reference>
<dbReference type="AlphaFoldDB" id="A0A8J3BZR9"/>
<proteinExistence type="predicted"/>
<organism evidence="4 5">
    <name type="scientific">Mangrovihabitans endophyticus</name>
    <dbReference type="NCBI Taxonomy" id="1751298"/>
    <lineage>
        <taxon>Bacteria</taxon>
        <taxon>Bacillati</taxon>
        <taxon>Actinomycetota</taxon>
        <taxon>Actinomycetes</taxon>
        <taxon>Micromonosporales</taxon>
        <taxon>Micromonosporaceae</taxon>
        <taxon>Mangrovihabitans</taxon>
    </lineage>
</organism>
<name>A0A8J3BZR9_9ACTN</name>
<feature type="domain" description="D-isomer specific 2-hydroxyacid dehydrogenase NAD-binding" evidence="3">
    <location>
        <begin position="100"/>
        <end position="283"/>
    </location>
</feature>
<dbReference type="InterPro" id="IPR006140">
    <property type="entry name" value="D-isomer_DH_NAD-bd"/>
</dbReference>
<dbReference type="Gene3D" id="3.40.50.720">
    <property type="entry name" value="NAD(P)-binding Rossmann-like Domain"/>
    <property type="match status" value="2"/>
</dbReference>
<dbReference type="GO" id="GO:0051287">
    <property type="term" value="F:NAD binding"/>
    <property type="evidence" value="ECO:0007669"/>
    <property type="project" value="InterPro"/>
</dbReference>
<dbReference type="Proteomes" id="UP000656042">
    <property type="component" value="Unassembled WGS sequence"/>
</dbReference>
<dbReference type="GO" id="GO:0016491">
    <property type="term" value="F:oxidoreductase activity"/>
    <property type="evidence" value="ECO:0007669"/>
    <property type="project" value="UniProtKB-KW"/>
</dbReference>
<dbReference type="InterPro" id="IPR036291">
    <property type="entry name" value="NAD(P)-bd_dom_sf"/>
</dbReference>
<protein>
    <submittedName>
        <fullName evidence="4">Phosphoglycerate dehydrogenase</fullName>
    </submittedName>
</protein>
<sequence>MKLLLPDSIELDLTTPADVRTVIYAVDRPIPEEHTDADAMVVWGNRGEQLADAARRLTRLRWVQTLAAGPDAVLAAGFAPQVVITGGTGLHDGTVTEHTLALVLAAARRLNLLSRAQLGHRWAGEWGGLQPVREEDSFRTLRDARVAIWGFGGIAARLAPHLTALGAHVTGIARTPGERHGYPVVTVQEFPDLLPRTDVLIMILPATAATERALDARVLDLLPPHAWLINVGRGATVDEEALLTALRAGRLGGAALDVFVTEPLPPESGLWDEPSVIITPHAAGGRPLGAADRIRNNLRALLSGDRLSDIVAR</sequence>
<gene>
    <name evidence="4" type="ORF">GCM10012284_23580</name>
</gene>
<evidence type="ECO:0000313" key="5">
    <source>
        <dbReference type="Proteomes" id="UP000656042"/>
    </source>
</evidence>
<dbReference type="PANTHER" id="PTHR43333:SF1">
    <property type="entry name" value="D-ISOMER SPECIFIC 2-HYDROXYACID DEHYDROGENASE NAD-BINDING DOMAIN-CONTAINING PROTEIN"/>
    <property type="match status" value="1"/>
</dbReference>